<feature type="compositionally biased region" description="Basic and acidic residues" evidence="9">
    <location>
        <begin position="76"/>
        <end position="87"/>
    </location>
</feature>
<evidence type="ECO:0000256" key="2">
    <source>
        <dbReference type="ARBA" id="ARBA00009726"/>
    </source>
</evidence>
<keyword evidence="3" id="KW-0813">Transport</keyword>
<feature type="region of interest" description="Disordered" evidence="9">
    <location>
        <begin position="76"/>
        <end position="123"/>
    </location>
</feature>
<keyword evidence="13" id="KW-1185">Reference proteome</keyword>
<keyword evidence="6" id="KW-0067">ATP-binding</keyword>
<keyword evidence="4 10" id="KW-0812">Transmembrane</keyword>
<feature type="compositionally biased region" description="Polar residues" evidence="9">
    <location>
        <begin position="94"/>
        <end position="120"/>
    </location>
</feature>
<gene>
    <name evidence="12" type="ORF">BLNAU_16734</name>
</gene>
<dbReference type="InterPro" id="IPR036640">
    <property type="entry name" value="ABC1_TM_sf"/>
</dbReference>
<organism evidence="12 13">
    <name type="scientific">Blattamonas nauphoetae</name>
    <dbReference type="NCBI Taxonomy" id="2049346"/>
    <lineage>
        <taxon>Eukaryota</taxon>
        <taxon>Metamonada</taxon>
        <taxon>Preaxostyla</taxon>
        <taxon>Oxymonadida</taxon>
        <taxon>Blattamonas</taxon>
    </lineage>
</organism>
<evidence type="ECO:0000259" key="11">
    <source>
        <dbReference type="PROSITE" id="PS50929"/>
    </source>
</evidence>
<evidence type="ECO:0000256" key="6">
    <source>
        <dbReference type="ARBA" id="ARBA00022840"/>
    </source>
</evidence>
<evidence type="ECO:0000256" key="1">
    <source>
        <dbReference type="ARBA" id="ARBA00004141"/>
    </source>
</evidence>
<dbReference type="InterPro" id="IPR050173">
    <property type="entry name" value="ABC_transporter_C-like"/>
</dbReference>
<comment type="caution">
    <text evidence="12">The sequence shown here is derived from an EMBL/GenBank/DDBJ whole genome shotgun (WGS) entry which is preliminary data.</text>
</comment>
<feature type="transmembrane region" description="Helical" evidence="10">
    <location>
        <begin position="214"/>
        <end position="231"/>
    </location>
</feature>
<keyword evidence="5" id="KW-0547">Nucleotide-binding</keyword>
<dbReference type="PANTHER" id="PTHR24223">
    <property type="entry name" value="ATP-BINDING CASSETTE SUB-FAMILY C"/>
    <property type="match status" value="1"/>
</dbReference>
<proteinExistence type="inferred from homology"/>
<dbReference type="PANTHER" id="PTHR24223:SF456">
    <property type="entry name" value="MULTIDRUG RESISTANCE-ASSOCIATED PROTEIN LETHAL(2)03659"/>
    <property type="match status" value="1"/>
</dbReference>
<comment type="similarity">
    <text evidence="2">Belongs to the ABC transporter superfamily. ABCC family. Conjugate transporter (TC 3.A.1.208) subfamily.</text>
</comment>
<evidence type="ECO:0000313" key="13">
    <source>
        <dbReference type="Proteomes" id="UP001281761"/>
    </source>
</evidence>
<evidence type="ECO:0000256" key="10">
    <source>
        <dbReference type="SAM" id="Phobius"/>
    </source>
</evidence>
<sequence length="288" mass="32034">MPTTTLPMFLEALPMIRINTNRLSQFLYLPEMEEVVETAETRLTDPANALKITNGEFKCGSAPAIPLTQAEETALKKKAEQRKKEAKLAAAKETQVNPQSNEMQETEVSPTRTTIQQSDSPDLPIICQPPSRTPTTFHGPTNADGPTLMDMNNSIHHITMASAGSADTGWILSLVAADARTVAEMHPMLIPLFGIPLNLDIPFIFLIFDFKWVAMIPLVVMIPVLIPNSLLMRGMVKYVKAYMVFNDERNKITIEIFQDIRVVKCSGLENVFKSTISVLCENPIHNIL</sequence>
<name>A0ABQ9X890_9EUKA</name>
<keyword evidence="8 10" id="KW-0472">Membrane</keyword>
<evidence type="ECO:0000256" key="3">
    <source>
        <dbReference type="ARBA" id="ARBA00022448"/>
    </source>
</evidence>
<dbReference type="SUPFAM" id="SSF90123">
    <property type="entry name" value="ABC transporter transmembrane region"/>
    <property type="match status" value="1"/>
</dbReference>
<evidence type="ECO:0000256" key="4">
    <source>
        <dbReference type="ARBA" id="ARBA00022692"/>
    </source>
</evidence>
<comment type="subcellular location">
    <subcellularLocation>
        <location evidence="1">Membrane</location>
        <topology evidence="1">Multi-pass membrane protein</topology>
    </subcellularLocation>
</comment>
<evidence type="ECO:0000256" key="5">
    <source>
        <dbReference type="ARBA" id="ARBA00022741"/>
    </source>
</evidence>
<dbReference type="PROSITE" id="PS50929">
    <property type="entry name" value="ABC_TM1F"/>
    <property type="match status" value="1"/>
</dbReference>
<evidence type="ECO:0000256" key="9">
    <source>
        <dbReference type="SAM" id="MobiDB-lite"/>
    </source>
</evidence>
<reference evidence="12 13" key="1">
    <citation type="journal article" date="2022" name="bioRxiv">
        <title>Genomics of Preaxostyla Flagellates Illuminates Evolutionary Transitions and the Path Towards Mitochondrial Loss.</title>
        <authorList>
            <person name="Novak L.V.F."/>
            <person name="Treitli S.C."/>
            <person name="Pyrih J."/>
            <person name="Halakuc P."/>
            <person name="Pipaliya S.V."/>
            <person name="Vacek V."/>
            <person name="Brzon O."/>
            <person name="Soukal P."/>
            <person name="Eme L."/>
            <person name="Dacks J.B."/>
            <person name="Karnkowska A."/>
            <person name="Elias M."/>
            <person name="Hampl V."/>
        </authorList>
    </citation>
    <scope>NUCLEOTIDE SEQUENCE [LARGE SCALE GENOMIC DNA]</scope>
    <source>
        <strain evidence="12">NAU3</strain>
        <tissue evidence="12">Gut</tissue>
    </source>
</reference>
<protein>
    <submittedName>
        <fullName evidence="12">Multidrug resistance-associated protein</fullName>
    </submittedName>
</protein>
<evidence type="ECO:0000256" key="7">
    <source>
        <dbReference type="ARBA" id="ARBA00022989"/>
    </source>
</evidence>
<keyword evidence="7 10" id="KW-1133">Transmembrane helix</keyword>
<dbReference type="Pfam" id="PF00664">
    <property type="entry name" value="ABC_membrane"/>
    <property type="match status" value="1"/>
</dbReference>
<evidence type="ECO:0000313" key="12">
    <source>
        <dbReference type="EMBL" id="KAK2948388.1"/>
    </source>
</evidence>
<dbReference type="EMBL" id="JARBJD010000178">
    <property type="protein sequence ID" value="KAK2948388.1"/>
    <property type="molecule type" value="Genomic_DNA"/>
</dbReference>
<feature type="domain" description="ABC transmembrane type-1" evidence="11">
    <location>
        <begin position="212"/>
        <end position="288"/>
    </location>
</feature>
<evidence type="ECO:0000256" key="8">
    <source>
        <dbReference type="ARBA" id="ARBA00023136"/>
    </source>
</evidence>
<dbReference type="Gene3D" id="1.20.1560.10">
    <property type="entry name" value="ABC transporter type 1, transmembrane domain"/>
    <property type="match status" value="1"/>
</dbReference>
<dbReference type="InterPro" id="IPR011527">
    <property type="entry name" value="ABC1_TM_dom"/>
</dbReference>
<dbReference type="Proteomes" id="UP001281761">
    <property type="component" value="Unassembled WGS sequence"/>
</dbReference>
<accession>A0ABQ9X890</accession>